<organism evidence="10">
    <name type="scientific">uncultured Sulfurovum sp</name>
    <dbReference type="NCBI Taxonomy" id="269237"/>
    <lineage>
        <taxon>Bacteria</taxon>
        <taxon>Pseudomonadati</taxon>
        <taxon>Campylobacterota</taxon>
        <taxon>Epsilonproteobacteria</taxon>
        <taxon>Campylobacterales</taxon>
        <taxon>Sulfurovaceae</taxon>
        <taxon>Sulfurovum</taxon>
        <taxon>environmental samples</taxon>
    </lineage>
</organism>
<keyword evidence="4 7" id="KW-0238">DNA-binding</keyword>
<evidence type="ECO:0000256" key="2">
    <source>
        <dbReference type="ARBA" id="ARBA00023012"/>
    </source>
</evidence>
<dbReference type="Gene3D" id="3.40.50.2300">
    <property type="match status" value="1"/>
</dbReference>
<dbReference type="GO" id="GO:0000156">
    <property type="term" value="F:phosphorelay response regulator activity"/>
    <property type="evidence" value="ECO:0007669"/>
    <property type="project" value="TreeGrafter"/>
</dbReference>
<evidence type="ECO:0000256" key="4">
    <source>
        <dbReference type="ARBA" id="ARBA00023125"/>
    </source>
</evidence>
<dbReference type="SUPFAM" id="SSF46894">
    <property type="entry name" value="C-terminal effector domain of the bipartite response regulators"/>
    <property type="match status" value="1"/>
</dbReference>
<dbReference type="Pfam" id="PF00486">
    <property type="entry name" value="Trans_reg_C"/>
    <property type="match status" value="1"/>
</dbReference>
<dbReference type="AlphaFoldDB" id="A0A6S6TVV7"/>
<dbReference type="GO" id="GO:0005829">
    <property type="term" value="C:cytosol"/>
    <property type="evidence" value="ECO:0007669"/>
    <property type="project" value="TreeGrafter"/>
</dbReference>
<evidence type="ECO:0000313" key="10">
    <source>
        <dbReference type="EMBL" id="CAA6823525.1"/>
    </source>
</evidence>
<dbReference type="SMART" id="SM00862">
    <property type="entry name" value="Trans_reg_C"/>
    <property type="match status" value="1"/>
</dbReference>
<dbReference type="SUPFAM" id="SSF52172">
    <property type="entry name" value="CheY-like"/>
    <property type="match status" value="1"/>
</dbReference>
<dbReference type="PROSITE" id="PS51755">
    <property type="entry name" value="OMPR_PHOB"/>
    <property type="match status" value="1"/>
</dbReference>
<protein>
    <submittedName>
        <fullName evidence="10">Sensory transduction regulatory protein</fullName>
    </submittedName>
</protein>
<evidence type="ECO:0000259" key="9">
    <source>
        <dbReference type="PROSITE" id="PS51755"/>
    </source>
</evidence>
<evidence type="ECO:0000256" key="7">
    <source>
        <dbReference type="PROSITE-ProRule" id="PRU01091"/>
    </source>
</evidence>
<accession>A0A6S6TVV7</accession>
<dbReference type="InterPro" id="IPR001789">
    <property type="entry name" value="Sig_transdc_resp-reg_receiver"/>
</dbReference>
<sequence>MDFYQSLACNIPIIYLTAYKDEETITKAIETNPYGYLVKPYHNQELYAVIKLVYFKVHKKNTSCKKNILNKKLYHLDTEYVFNLKSNELLYRNIKVHLTHKEKHLLQLLIKYNGKAVSFETIEEVIWENEPTSNNCIRTLIYRLRGKIHHKLIEKVFGYGIRIATSDT</sequence>
<dbReference type="PROSITE" id="PS50110">
    <property type="entry name" value="RESPONSE_REGULATORY"/>
    <property type="match status" value="1"/>
</dbReference>
<evidence type="ECO:0000256" key="6">
    <source>
        <dbReference type="PROSITE-ProRule" id="PRU00169"/>
    </source>
</evidence>
<dbReference type="GO" id="GO:0032993">
    <property type="term" value="C:protein-DNA complex"/>
    <property type="evidence" value="ECO:0007669"/>
    <property type="project" value="TreeGrafter"/>
</dbReference>
<dbReference type="InterPro" id="IPR011006">
    <property type="entry name" value="CheY-like_superfamily"/>
</dbReference>
<dbReference type="GO" id="GO:0006355">
    <property type="term" value="P:regulation of DNA-templated transcription"/>
    <property type="evidence" value="ECO:0007669"/>
    <property type="project" value="InterPro"/>
</dbReference>
<evidence type="ECO:0000256" key="5">
    <source>
        <dbReference type="ARBA" id="ARBA00023163"/>
    </source>
</evidence>
<dbReference type="InterPro" id="IPR036388">
    <property type="entry name" value="WH-like_DNA-bd_sf"/>
</dbReference>
<evidence type="ECO:0000256" key="3">
    <source>
        <dbReference type="ARBA" id="ARBA00023015"/>
    </source>
</evidence>
<comment type="caution">
    <text evidence="6">Lacks conserved residue(s) required for the propagation of feature annotation.</text>
</comment>
<dbReference type="PANTHER" id="PTHR48111">
    <property type="entry name" value="REGULATOR OF RPOS"/>
    <property type="match status" value="1"/>
</dbReference>
<evidence type="ECO:0000256" key="1">
    <source>
        <dbReference type="ARBA" id="ARBA00022553"/>
    </source>
</evidence>
<name>A0A6S6TVV7_9BACT</name>
<reference evidence="10" key="1">
    <citation type="submission" date="2020-01" db="EMBL/GenBank/DDBJ databases">
        <authorList>
            <person name="Meier V. D."/>
            <person name="Meier V D."/>
        </authorList>
    </citation>
    <scope>NUCLEOTIDE SEQUENCE</scope>
    <source>
        <strain evidence="10">HLG_WM_MAG_05</strain>
    </source>
</reference>
<keyword evidence="2" id="KW-0902">Two-component regulatory system</keyword>
<feature type="DNA-binding region" description="OmpR/PhoB-type" evidence="7">
    <location>
        <begin position="71"/>
        <end position="165"/>
    </location>
</feature>
<dbReference type="EMBL" id="CACVAU010000069">
    <property type="protein sequence ID" value="CAA6823525.1"/>
    <property type="molecule type" value="Genomic_DNA"/>
</dbReference>
<dbReference type="InterPro" id="IPR001867">
    <property type="entry name" value="OmpR/PhoB-type_DNA-bd"/>
</dbReference>
<keyword evidence="5" id="KW-0804">Transcription</keyword>
<dbReference type="GO" id="GO:0000976">
    <property type="term" value="F:transcription cis-regulatory region binding"/>
    <property type="evidence" value="ECO:0007669"/>
    <property type="project" value="TreeGrafter"/>
</dbReference>
<gene>
    <name evidence="10" type="ORF">HELGO_WM6122</name>
</gene>
<dbReference type="PANTHER" id="PTHR48111:SF22">
    <property type="entry name" value="REGULATOR OF RPOS"/>
    <property type="match status" value="1"/>
</dbReference>
<proteinExistence type="predicted"/>
<dbReference type="InterPro" id="IPR016032">
    <property type="entry name" value="Sig_transdc_resp-reg_C-effctor"/>
</dbReference>
<dbReference type="InterPro" id="IPR039420">
    <property type="entry name" value="WalR-like"/>
</dbReference>
<feature type="domain" description="OmpR/PhoB-type" evidence="9">
    <location>
        <begin position="71"/>
        <end position="165"/>
    </location>
</feature>
<dbReference type="Gene3D" id="1.10.10.10">
    <property type="entry name" value="Winged helix-like DNA-binding domain superfamily/Winged helix DNA-binding domain"/>
    <property type="match status" value="1"/>
</dbReference>
<evidence type="ECO:0000259" key="8">
    <source>
        <dbReference type="PROSITE" id="PS50110"/>
    </source>
</evidence>
<dbReference type="CDD" id="cd00383">
    <property type="entry name" value="trans_reg_C"/>
    <property type="match status" value="1"/>
</dbReference>
<keyword evidence="3" id="KW-0805">Transcription regulation</keyword>
<keyword evidence="1" id="KW-0597">Phosphoprotein</keyword>
<feature type="domain" description="Response regulatory" evidence="8">
    <location>
        <begin position="1"/>
        <end position="54"/>
    </location>
</feature>